<reference evidence="3" key="1">
    <citation type="journal article" date="2014" name="Genome Biol. Evol.">
        <title>Pangenome evidence for extensive interdomain horizontal transfer affecting lineage core and shell genes in uncultured planktonic thaumarchaeota and euryarchaeota.</title>
        <authorList>
            <person name="Deschamps P."/>
            <person name="Zivanovic Y."/>
            <person name="Moreira D."/>
            <person name="Rodriguez-Valera F."/>
            <person name="Lopez-Garcia P."/>
        </authorList>
    </citation>
    <scope>NUCLEOTIDE SEQUENCE</scope>
</reference>
<dbReference type="InterPro" id="IPR053177">
    <property type="entry name" value="ADP-glucose_phosphorylase"/>
</dbReference>
<evidence type="ECO:0000313" key="3">
    <source>
        <dbReference type="EMBL" id="AIF16457.1"/>
    </source>
</evidence>
<dbReference type="SUPFAM" id="SSF54197">
    <property type="entry name" value="HIT-like"/>
    <property type="match status" value="2"/>
</dbReference>
<keyword evidence="3" id="KW-0548">Nucleotidyltransferase</keyword>
<dbReference type="GO" id="GO:0008108">
    <property type="term" value="F:UDP-glucose:hexose-1-phosphate uridylyltransferase activity"/>
    <property type="evidence" value="ECO:0007669"/>
    <property type="project" value="UniProtKB-EC"/>
</dbReference>
<gene>
    <name evidence="3" type="primary">GALT</name>
    <name evidence="3" type="synonym">galT</name>
</gene>
<feature type="active site" description="Tele-UMP-histidine intermediate" evidence="1">
    <location>
        <position position="126"/>
    </location>
</feature>
<dbReference type="Pfam" id="PF16268">
    <property type="entry name" value="DUF4921"/>
    <property type="match status" value="1"/>
</dbReference>
<feature type="domain" description="DUF4921" evidence="2">
    <location>
        <begin position="64"/>
        <end position="284"/>
    </location>
</feature>
<dbReference type="EC" id="2.7.7.12" evidence="3"/>
<dbReference type="GO" id="GO:0008270">
    <property type="term" value="F:zinc ion binding"/>
    <property type="evidence" value="ECO:0007669"/>
    <property type="project" value="InterPro"/>
</dbReference>
<evidence type="ECO:0000259" key="2">
    <source>
        <dbReference type="Pfam" id="PF16268"/>
    </source>
</evidence>
<dbReference type="EMBL" id="KF901056">
    <property type="protein sequence ID" value="AIF16457.1"/>
    <property type="molecule type" value="Genomic_DNA"/>
</dbReference>
<accession>A0A075HPX3</accession>
<dbReference type="Gene3D" id="3.30.428.10">
    <property type="entry name" value="HIT-like"/>
    <property type="match status" value="2"/>
</dbReference>
<proteinExistence type="predicted"/>
<dbReference type="InterPro" id="IPR032576">
    <property type="entry name" value="DUF4921"/>
</dbReference>
<sequence>MTPPADLVLVQEEGTLVKLADEEPDRVKGWSVRVFQNTNPVLSPQASLNYGESPLYSEPALGYHYTASATPEHSLSFSKLPVDQWGSVLATIQEKTRWLYAQRGVAYVSIFINYRADAGAAFSHPHLELITLPRLPPVIDNEAQTMQRSMYELGVCPMCSVVSIETGGPRQILASDHHIAFSPWAATHPLEFWIFPKKHQTSFLKIGQKEIQDLALILRSTLGGLAKVSNDVAFNLVFHISSEKKTTKQIHWHIEIYPQLSKTSGFELGTGVHINHISPEAAAEALGAASRRELAELVGVV</sequence>
<organism evidence="3">
    <name type="scientific">uncultured marine thaumarchaeote KM3_74_C10</name>
    <dbReference type="NCBI Taxonomy" id="1456270"/>
    <lineage>
        <taxon>Archaea</taxon>
        <taxon>Nitrososphaerota</taxon>
        <taxon>environmental samples</taxon>
    </lineage>
</organism>
<dbReference type="PANTHER" id="PTHR42763">
    <property type="entry name" value="ADP-GLUCOSE PHOSPHORYLASE"/>
    <property type="match status" value="1"/>
</dbReference>
<name>A0A075HPX3_9ARCH</name>
<dbReference type="InterPro" id="IPR001937">
    <property type="entry name" value="GalP_UDPtransf1"/>
</dbReference>
<keyword evidence="3" id="KW-0808">Transferase</keyword>
<dbReference type="InterPro" id="IPR036265">
    <property type="entry name" value="HIT-like_sf"/>
</dbReference>
<dbReference type="GO" id="GO:0006012">
    <property type="term" value="P:galactose metabolic process"/>
    <property type="evidence" value="ECO:0007669"/>
    <property type="project" value="InterPro"/>
</dbReference>
<dbReference type="PIRSF" id="PIRSF000808">
    <property type="entry name" value="GalT"/>
    <property type="match status" value="1"/>
</dbReference>
<dbReference type="PANTHER" id="PTHR42763:SF2">
    <property type="entry name" value="ADP-GLUCOSE PHOSPHORYLASE"/>
    <property type="match status" value="1"/>
</dbReference>
<protein>
    <submittedName>
        <fullName evidence="3">Galactose-1-phosphate uridylyltransferase (GalT, GALT)</fullName>
        <ecNumber evidence="3">2.7.7.12</ecNumber>
    </submittedName>
</protein>
<dbReference type="AlphaFoldDB" id="A0A075HPX3"/>
<evidence type="ECO:0000256" key="1">
    <source>
        <dbReference type="PIRSR" id="PIRSR000808-1"/>
    </source>
</evidence>